<name>A0A2V5GU45_ASPV1</name>
<evidence type="ECO:0000313" key="2">
    <source>
        <dbReference type="Proteomes" id="UP000249829"/>
    </source>
</evidence>
<dbReference type="AlphaFoldDB" id="A0A2V5GU45"/>
<evidence type="ECO:0000313" key="1">
    <source>
        <dbReference type="EMBL" id="PYI14885.1"/>
    </source>
</evidence>
<proteinExistence type="predicted"/>
<accession>A0A2V5GU45</accession>
<reference evidence="1 2" key="1">
    <citation type="submission" date="2018-02" db="EMBL/GenBank/DDBJ databases">
        <title>The genomes of Aspergillus section Nigri reveals drivers in fungal speciation.</title>
        <authorList>
            <consortium name="DOE Joint Genome Institute"/>
            <person name="Vesth T.C."/>
            <person name="Nybo J."/>
            <person name="Theobald S."/>
            <person name="Brandl J."/>
            <person name="Frisvad J.C."/>
            <person name="Nielsen K.F."/>
            <person name="Lyhne E.K."/>
            <person name="Kogle M.E."/>
            <person name="Kuo A."/>
            <person name="Riley R."/>
            <person name="Clum A."/>
            <person name="Nolan M."/>
            <person name="Lipzen A."/>
            <person name="Salamov A."/>
            <person name="Henrissat B."/>
            <person name="Wiebenga A."/>
            <person name="De vries R.P."/>
            <person name="Grigoriev I.V."/>
            <person name="Mortensen U.H."/>
            <person name="Andersen M.R."/>
            <person name="Baker S.E."/>
        </authorList>
    </citation>
    <scope>NUCLEOTIDE SEQUENCE [LARGE SCALE GENOMIC DNA]</scope>
    <source>
        <strain evidence="1 2">CBS 115571</strain>
    </source>
</reference>
<gene>
    <name evidence="1" type="ORF">BO99DRAFT_11432</name>
</gene>
<organism evidence="1 2">
    <name type="scientific">Aspergillus violaceofuscus (strain CBS 115571)</name>
    <dbReference type="NCBI Taxonomy" id="1450538"/>
    <lineage>
        <taxon>Eukaryota</taxon>
        <taxon>Fungi</taxon>
        <taxon>Dikarya</taxon>
        <taxon>Ascomycota</taxon>
        <taxon>Pezizomycotina</taxon>
        <taxon>Eurotiomycetes</taxon>
        <taxon>Eurotiomycetidae</taxon>
        <taxon>Eurotiales</taxon>
        <taxon>Aspergillaceae</taxon>
        <taxon>Aspergillus</taxon>
    </lineage>
</organism>
<keyword evidence="2" id="KW-1185">Reference proteome</keyword>
<dbReference type="EMBL" id="KZ825201">
    <property type="protein sequence ID" value="PYI14885.1"/>
    <property type="molecule type" value="Genomic_DNA"/>
</dbReference>
<sequence>MRAVDSLPGLLFALIGRGHITLDKQTVPTVSIALTMLRRTHAILTKPLSHGHGSTEILNATGGSAALGSGPAASRTSVQYL</sequence>
<dbReference type="Proteomes" id="UP000249829">
    <property type="component" value="Unassembled WGS sequence"/>
</dbReference>
<protein>
    <submittedName>
        <fullName evidence="1">Uncharacterized protein</fullName>
    </submittedName>
</protein>